<dbReference type="OrthoDB" id="9806939at2"/>
<feature type="domain" description="CzcB-like barrel-sandwich hybrid" evidence="3">
    <location>
        <begin position="61"/>
        <end position="224"/>
    </location>
</feature>
<dbReference type="InterPro" id="IPR058647">
    <property type="entry name" value="BSH_CzcB-like"/>
</dbReference>
<keyword evidence="5" id="KW-1185">Reference proteome</keyword>
<dbReference type="PANTHER" id="PTHR30469:SF15">
    <property type="entry name" value="HLYD FAMILY OF SECRETION PROTEINS"/>
    <property type="match status" value="1"/>
</dbReference>
<gene>
    <name evidence="4" type="ORF">RNA01_04100</name>
</gene>
<dbReference type="EMBL" id="BJZP01000002">
    <property type="protein sequence ID" value="GEO83478.1"/>
    <property type="molecule type" value="Genomic_DNA"/>
</dbReference>
<organism evidence="4 5">
    <name type="scientific">Ciceribacter naphthalenivorans</name>
    <dbReference type="NCBI Taxonomy" id="1118451"/>
    <lineage>
        <taxon>Bacteria</taxon>
        <taxon>Pseudomonadati</taxon>
        <taxon>Pseudomonadota</taxon>
        <taxon>Alphaproteobacteria</taxon>
        <taxon>Hyphomicrobiales</taxon>
        <taxon>Rhizobiaceae</taxon>
        <taxon>Ciceribacter</taxon>
    </lineage>
</organism>
<evidence type="ECO:0000256" key="2">
    <source>
        <dbReference type="SAM" id="MobiDB-lite"/>
    </source>
</evidence>
<dbReference type="PANTHER" id="PTHR30469">
    <property type="entry name" value="MULTIDRUG RESISTANCE PROTEIN MDTA"/>
    <property type="match status" value="1"/>
</dbReference>
<dbReference type="Gene3D" id="2.40.420.20">
    <property type="match status" value="1"/>
</dbReference>
<dbReference type="Pfam" id="PF25973">
    <property type="entry name" value="BSH_CzcB"/>
    <property type="match status" value="1"/>
</dbReference>
<dbReference type="SUPFAM" id="SSF111369">
    <property type="entry name" value="HlyD-like secretion proteins"/>
    <property type="match status" value="1"/>
</dbReference>
<dbReference type="Gene3D" id="2.40.50.100">
    <property type="match status" value="1"/>
</dbReference>
<protein>
    <submittedName>
        <fullName evidence="4">RND transporter</fullName>
    </submittedName>
</protein>
<sequence length="386" mass="41952">MKKSHMKLVAGLVFVAALAAGGYIFMQNRPLNVGVVTPSETVPIRVFGLGTVEARVLSNVGFEVSGTVTELHADHGDRVEKGAILARLDSAEQQARLEQAKATQLAAQTSILKAEANVRRAEAVYAQRLEDSNRKQSLASRNAITGQEAGEALRDEKVAAADLSVAKSEVEVAKAQLTDAIAKLSYEETILQQHVLRAPYDGVVIDRRKEVGSVISSGEVMFTLVQPDTIWTLAYVDEEQAGALEVGLPAEIRMRSRPNTAIQGRVARIGLESDRANEERKVWVKCNNCPQQPYLGEQAEVWITVKTLAQALMVPQNAIYDFDGLTGKVWVLEDGRLRRIKLTFGYRSEDARYEVTGGLPEGASIVTSRGPGLKEGRSATALQGKS</sequence>
<dbReference type="Gene3D" id="2.40.30.170">
    <property type="match status" value="1"/>
</dbReference>
<dbReference type="AlphaFoldDB" id="A0A512HDF1"/>
<dbReference type="GO" id="GO:1990281">
    <property type="term" value="C:efflux pump complex"/>
    <property type="evidence" value="ECO:0007669"/>
    <property type="project" value="TreeGrafter"/>
</dbReference>
<evidence type="ECO:0000259" key="3">
    <source>
        <dbReference type="Pfam" id="PF25973"/>
    </source>
</evidence>
<evidence type="ECO:0000313" key="5">
    <source>
        <dbReference type="Proteomes" id="UP000321717"/>
    </source>
</evidence>
<name>A0A512HDF1_9HYPH</name>
<accession>A0A512HDF1</accession>
<proteinExistence type="inferred from homology"/>
<evidence type="ECO:0000313" key="4">
    <source>
        <dbReference type="EMBL" id="GEO83478.1"/>
    </source>
</evidence>
<dbReference type="GO" id="GO:0015562">
    <property type="term" value="F:efflux transmembrane transporter activity"/>
    <property type="evidence" value="ECO:0007669"/>
    <property type="project" value="TreeGrafter"/>
</dbReference>
<evidence type="ECO:0000256" key="1">
    <source>
        <dbReference type="ARBA" id="ARBA00009477"/>
    </source>
</evidence>
<dbReference type="InterPro" id="IPR006143">
    <property type="entry name" value="RND_pump_MFP"/>
</dbReference>
<reference evidence="4 5" key="1">
    <citation type="submission" date="2019-07" db="EMBL/GenBank/DDBJ databases">
        <title>Whole genome shotgun sequence of Rhizobium naphthalenivorans NBRC 107585.</title>
        <authorList>
            <person name="Hosoyama A."/>
            <person name="Uohara A."/>
            <person name="Ohji S."/>
            <person name="Ichikawa N."/>
        </authorList>
    </citation>
    <scope>NUCLEOTIDE SEQUENCE [LARGE SCALE GENOMIC DNA]</scope>
    <source>
        <strain evidence="4 5">NBRC 107585</strain>
    </source>
</reference>
<dbReference type="Proteomes" id="UP000321717">
    <property type="component" value="Unassembled WGS sequence"/>
</dbReference>
<dbReference type="Gene3D" id="1.10.287.470">
    <property type="entry name" value="Helix hairpin bin"/>
    <property type="match status" value="1"/>
</dbReference>
<comment type="similarity">
    <text evidence="1">Belongs to the membrane fusion protein (MFP) (TC 8.A.1) family.</text>
</comment>
<feature type="region of interest" description="Disordered" evidence="2">
    <location>
        <begin position="366"/>
        <end position="386"/>
    </location>
</feature>
<comment type="caution">
    <text evidence="4">The sequence shown here is derived from an EMBL/GenBank/DDBJ whole genome shotgun (WGS) entry which is preliminary data.</text>
</comment>
<dbReference type="NCBIfam" id="TIGR01730">
    <property type="entry name" value="RND_mfp"/>
    <property type="match status" value="1"/>
</dbReference>